<name>T0BMZ0_ALIAG</name>
<reference evidence="6" key="1">
    <citation type="journal article" date="2022" name="G3 (Bethesda)">
        <title>Unveiling the complete genome sequence of Alicyclobacillus acidoterrestris DSM 3922T, a taint-producing strain.</title>
        <authorList>
            <person name="Leonardo I.C."/>
            <person name="Barreto Crespo M.T."/>
            <person name="Gaspar F.B."/>
        </authorList>
    </citation>
    <scope>NUCLEOTIDE SEQUENCE [LARGE SCALE GENOMIC DNA]</scope>
    <source>
        <strain evidence="6">DSM 3922</strain>
    </source>
</reference>
<dbReference type="PANTHER" id="PTHR37306">
    <property type="entry name" value="COLICIN V PRODUCTION PROTEIN"/>
    <property type="match status" value="1"/>
</dbReference>
<evidence type="ECO:0000313" key="5">
    <source>
        <dbReference type="EMBL" id="UNO48200.1"/>
    </source>
</evidence>
<keyword evidence="4" id="KW-0472">Membrane</keyword>
<protein>
    <submittedName>
        <fullName evidence="5">CvpA family protein</fullName>
    </submittedName>
</protein>
<dbReference type="Pfam" id="PF02674">
    <property type="entry name" value="Colicin_V"/>
    <property type="match status" value="1"/>
</dbReference>
<evidence type="ECO:0000256" key="4">
    <source>
        <dbReference type="ARBA" id="ARBA00023136"/>
    </source>
</evidence>
<evidence type="ECO:0000256" key="2">
    <source>
        <dbReference type="ARBA" id="ARBA00022692"/>
    </source>
</evidence>
<dbReference type="AlphaFoldDB" id="T0BMZ0"/>
<dbReference type="Proteomes" id="UP000829401">
    <property type="component" value="Chromosome"/>
</dbReference>
<accession>A0A9E6ZPR9</accession>
<dbReference type="KEGG" id="aaco:K1I37_16185"/>
<accession>T0BMZ0</accession>
<dbReference type="RefSeq" id="WP_021298393.1">
    <property type="nucleotide sequence ID" value="NZ_AURB01000188.1"/>
</dbReference>
<keyword evidence="2" id="KW-0812">Transmembrane</keyword>
<comment type="subcellular location">
    <subcellularLocation>
        <location evidence="1">Membrane</location>
        <topology evidence="1">Multi-pass membrane protein</topology>
    </subcellularLocation>
</comment>
<gene>
    <name evidence="5" type="ORF">K1I37_16185</name>
</gene>
<dbReference type="EMBL" id="CP080467">
    <property type="protein sequence ID" value="UNO48200.1"/>
    <property type="molecule type" value="Genomic_DNA"/>
</dbReference>
<keyword evidence="3" id="KW-1133">Transmembrane helix</keyword>
<keyword evidence="6" id="KW-1185">Reference proteome</keyword>
<evidence type="ECO:0000256" key="1">
    <source>
        <dbReference type="ARBA" id="ARBA00004141"/>
    </source>
</evidence>
<dbReference type="GO" id="GO:0009403">
    <property type="term" value="P:toxin biosynthetic process"/>
    <property type="evidence" value="ECO:0007669"/>
    <property type="project" value="InterPro"/>
</dbReference>
<evidence type="ECO:0000313" key="6">
    <source>
        <dbReference type="Proteomes" id="UP000829401"/>
    </source>
</evidence>
<dbReference type="GO" id="GO:0016020">
    <property type="term" value="C:membrane"/>
    <property type="evidence" value="ECO:0007669"/>
    <property type="project" value="UniProtKB-SubCell"/>
</dbReference>
<dbReference type="InterPro" id="IPR003825">
    <property type="entry name" value="Colicin-V_CvpA"/>
</dbReference>
<organism evidence="5 6">
    <name type="scientific">Alicyclobacillus acidoterrestris (strain ATCC 49025 / DSM 3922 / CIP 106132 / NCIMB 13137 / GD3B)</name>
    <dbReference type="NCBI Taxonomy" id="1356854"/>
    <lineage>
        <taxon>Bacteria</taxon>
        <taxon>Bacillati</taxon>
        <taxon>Bacillota</taxon>
        <taxon>Bacilli</taxon>
        <taxon>Bacillales</taxon>
        <taxon>Alicyclobacillaceae</taxon>
        <taxon>Alicyclobacillus</taxon>
    </lineage>
</organism>
<evidence type="ECO:0000256" key="3">
    <source>
        <dbReference type="ARBA" id="ARBA00022989"/>
    </source>
</evidence>
<sequence length="173" mass="18843">MSSFDVLDFIFFGVIALGGVNGYRLGVVRQVTRLFGAVIAYFVSYWLRPYVAPVIQNMHVFSNAAKPSAASFLFGNLSGAIAFGLVFLVTFLLLRYAAGLLDALFSLPVLSFVNRMVGLVAGVALAILFVFVVAMILHYVNTPVIQQQLNHSSVAQWLDGKQVQSAIHSRIAD</sequence>
<dbReference type="PANTHER" id="PTHR37306:SF1">
    <property type="entry name" value="COLICIN V PRODUCTION PROTEIN"/>
    <property type="match status" value="1"/>
</dbReference>
<dbReference type="eggNOG" id="COG1286">
    <property type="taxonomic scope" value="Bacteria"/>
</dbReference>
<dbReference type="STRING" id="1356854.N007_16185"/>
<proteinExistence type="predicted"/>